<feature type="chain" id="PRO_5035865410" evidence="1">
    <location>
        <begin position="32"/>
        <end position="134"/>
    </location>
</feature>
<dbReference type="AlphaFoldDB" id="A0A8S9Z5B6"/>
<proteinExistence type="predicted"/>
<feature type="signal peptide" evidence="1">
    <location>
        <begin position="1"/>
        <end position="31"/>
    </location>
</feature>
<gene>
    <name evidence="2" type="ORF">EG68_00666</name>
</gene>
<dbReference type="Proteomes" id="UP000822476">
    <property type="component" value="Unassembled WGS sequence"/>
</dbReference>
<sequence length="134" mass="14445">MTSCSSMFPIVNLVIGLSVSTFFVFSQDTSAHPIASNTTVSHSAYQPHTPADDATHATFTLDSAESQSASNNSTTISDFEQGVTGLLFGDVNSNLLSITTLTNWNLTTEKITDDQCNQWVGTKVNLLVYFARSV</sequence>
<evidence type="ECO:0000313" key="2">
    <source>
        <dbReference type="EMBL" id="KAF7262092.1"/>
    </source>
</evidence>
<keyword evidence="1" id="KW-0732">Signal</keyword>
<dbReference type="EMBL" id="JTDE01000173">
    <property type="protein sequence ID" value="KAF7262092.1"/>
    <property type="molecule type" value="Genomic_DNA"/>
</dbReference>
<comment type="caution">
    <text evidence="2">The sequence shown here is derived from an EMBL/GenBank/DDBJ whole genome shotgun (WGS) entry which is preliminary data.</text>
</comment>
<dbReference type="OrthoDB" id="10407733at2759"/>
<accession>A0A8S9Z5B6</accession>
<organism evidence="2 3">
    <name type="scientific">Paragonimus skrjabini miyazakii</name>
    <dbReference type="NCBI Taxonomy" id="59628"/>
    <lineage>
        <taxon>Eukaryota</taxon>
        <taxon>Metazoa</taxon>
        <taxon>Spiralia</taxon>
        <taxon>Lophotrochozoa</taxon>
        <taxon>Platyhelminthes</taxon>
        <taxon>Trematoda</taxon>
        <taxon>Digenea</taxon>
        <taxon>Plagiorchiida</taxon>
        <taxon>Troglotremata</taxon>
        <taxon>Troglotrematidae</taxon>
        <taxon>Paragonimus</taxon>
    </lineage>
</organism>
<reference evidence="2" key="1">
    <citation type="submission" date="2019-07" db="EMBL/GenBank/DDBJ databases">
        <title>Annotation for the trematode Paragonimus miyazaki's.</title>
        <authorList>
            <person name="Choi Y.-J."/>
        </authorList>
    </citation>
    <scope>NUCLEOTIDE SEQUENCE</scope>
    <source>
        <strain evidence="2">Japan</strain>
    </source>
</reference>
<evidence type="ECO:0000313" key="3">
    <source>
        <dbReference type="Proteomes" id="UP000822476"/>
    </source>
</evidence>
<name>A0A8S9Z5B6_9TREM</name>
<protein>
    <submittedName>
        <fullName evidence="2">Uncharacterized protein</fullName>
    </submittedName>
</protein>
<evidence type="ECO:0000256" key="1">
    <source>
        <dbReference type="SAM" id="SignalP"/>
    </source>
</evidence>
<keyword evidence="3" id="KW-1185">Reference proteome</keyword>